<dbReference type="SUPFAM" id="SSF100950">
    <property type="entry name" value="NagB/RpiA/CoA transferase-like"/>
    <property type="match status" value="1"/>
</dbReference>
<feature type="binding site" evidence="4">
    <location>
        <position position="56"/>
    </location>
    <ligand>
        <name>substrate</name>
    </ligand>
</feature>
<dbReference type="EC" id="6.3.3.2" evidence="5"/>
<dbReference type="InterPro" id="IPR002698">
    <property type="entry name" value="FTHF_cligase"/>
</dbReference>
<evidence type="ECO:0000256" key="2">
    <source>
        <dbReference type="ARBA" id="ARBA00022741"/>
    </source>
</evidence>
<dbReference type="Proteomes" id="UP000244926">
    <property type="component" value="Chromosome I"/>
</dbReference>
<feature type="binding site" evidence="4">
    <location>
        <begin position="130"/>
        <end position="138"/>
    </location>
    <ligand>
        <name>ATP</name>
        <dbReference type="ChEBI" id="CHEBI:30616"/>
    </ligand>
</feature>
<dbReference type="InterPro" id="IPR037171">
    <property type="entry name" value="NagB/RpiA_transferase-like"/>
</dbReference>
<feature type="binding site" evidence="4">
    <location>
        <begin position="8"/>
        <end position="12"/>
    </location>
    <ligand>
        <name>ATP</name>
        <dbReference type="ChEBI" id="CHEBI:30616"/>
    </ligand>
</feature>
<dbReference type="InterPro" id="IPR024185">
    <property type="entry name" value="FTHF_cligase-like_sf"/>
</dbReference>
<accession>A0A2R8FBU9</accession>
<dbReference type="GO" id="GO:0009396">
    <property type="term" value="P:folic acid-containing compound biosynthetic process"/>
    <property type="evidence" value="ECO:0007669"/>
    <property type="project" value="TreeGrafter"/>
</dbReference>
<dbReference type="AlphaFoldDB" id="A0A2R8FBU9"/>
<dbReference type="PANTHER" id="PTHR23407">
    <property type="entry name" value="ATPASE INHIBITOR/5-FORMYLTETRAHYDROFOLATE CYCLO-LIGASE"/>
    <property type="match status" value="1"/>
</dbReference>
<feature type="binding site" evidence="4">
    <location>
        <position position="51"/>
    </location>
    <ligand>
        <name>substrate</name>
    </ligand>
</feature>
<name>A0A2R8FBU9_9CHLA</name>
<dbReference type="Gene3D" id="3.40.50.10420">
    <property type="entry name" value="NagB/RpiA/CoA transferase-like"/>
    <property type="match status" value="1"/>
</dbReference>
<dbReference type="RefSeq" id="WP_108896820.1">
    <property type="nucleotide sequence ID" value="NZ_LT993738.1"/>
</dbReference>
<comment type="similarity">
    <text evidence="1 5">Belongs to the 5-formyltetrahydrofolate cyclo-ligase family.</text>
</comment>
<gene>
    <name evidence="6" type="primary">ygfA</name>
    <name evidence="6" type="ORF">C10C_0734</name>
</gene>
<dbReference type="NCBIfam" id="TIGR02727">
    <property type="entry name" value="MTHFS_bact"/>
    <property type="match status" value="1"/>
</dbReference>
<organism evidence="6 7">
    <name type="scientific">Chlamydia serpentis</name>
    <dbReference type="NCBI Taxonomy" id="1967782"/>
    <lineage>
        <taxon>Bacteria</taxon>
        <taxon>Pseudomonadati</taxon>
        <taxon>Chlamydiota</taxon>
        <taxon>Chlamydiia</taxon>
        <taxon>Chlamydiales</taxon>
        <taxon>Chlamydiaceae</taxon>
        <taxon>Chlamydia/Chlamydophila group</taxon>
        <taxon>Chlamydia</taxon>
    </lineage>
</organism>
<evidence type="ECO:0000313" key="7">
    <source>
        <dbReference type="Proteomes" id="UP000244926"/>
    </source>
</evidence>
<dbReference type="GO" id="GO:0030272">
    <property type="term" value="F:5-formyltetrahydrofolate cyclo-ligase activity"/>
    <property type="evidence" value="ECO:0007669"/>
    <property type="project" value="UniProtKB-EC"/>
</dbReference>
<comment type="catalytic activity">
    <reaction evidence="5">
        <text>(6S)-5-formyl-5,6,7,8-tetrahydrofolate + ATP = (6R)-5,10-methenyltetrahydrofolate + ADP + phosphate</text>
        <dbReference type="Rhea" id="RHEA:10488"/>
        <dbReference type="ChEBI" id="CHEBI:30616"/>
        <dbReference type="ChEBI" id="CHEBI:43474"/>
        <dbReference type="ChEBI" id="CHEBI:57455"/>
        <dbReference type="ChEBI" id="CHEBI:57457"/>
        <dbReference type="ChEBI" id="CHEBI:456216"/>
        <dbReference type="EC" id="6.3.3.2"/>
    </reaction>
</comment>
<evidence type="ECO:0000313" key="6">
    <source>
        <dbReference type="EMBL" id="SPN73878.1"/>
    </source>
</evidence>
<dbReference type="GO" id="GO:0005524">
    <property type="term" value="F:ATP binding"/>
    <property type="evidence" value="ECO:0007669"/>
    <property type="project" value="UniProtKB-KW"/>
</dbReference>
<keyword evidence="2 4" id="KW-0547">Nucleotide-binding</keyword>
<dbReference type="GO" id="GO:0035999">
    <property type="term" value="P:tetrahydrofolate interconversion"/>
    <property type="evidence" value="ECO:0007669"/>
    <property type="project" value="TreeGrafter"/>
</dbReference>
<dbReference type="OrthoDB" id="9801938at2"/>
<proteinExistence type="inferred from homology"/>
<dbReference type="GO" id="GO:0046872">
    <property type="term" value="F:metal ion binding"/>
    <property type="evidence" value="ECO:0007669"/>
    <property type="project" value="UniProtKB-KW"/>
</dbReference>
<keyword evidence="3 4" id="KW-0067">ATP-binding</keyword>
<keyword evidence="7" id="KW-1185">Reference proteome</keyword>
<keyword evidence="5" id="KW-0479">Metal-binding</keyword>
<evidence type="ECO:0000256" key="4">
    <source>
        <dbReference type="PIRSR" id="PIRSR006806-1"/>
    </source>
</evidence>
<reference evidence="7" key="1">
    <citation type="submission" date="2017-11" db="EMBL/GenBank/DDBJ databases">
        <authorList>
            <person name="Seth-Smith MB H."/>
        </authorList>
    </citation>
    <scope>NUCLEOTIDE SEQUENCE [LARGE SCALE GENOMIC DNA]</scope>
</reference>
<dbReference type="PANTHER" id="PTHR23407:SF1">
    <property type="entry name" value="5-FORMYLTETRAHYDROFOLATE CYCLO-LIGASE"/>
    <property type="match status" value="1"/>
</dbReference>
<comment type="cofactor">
    <cofactor evidence="5">
        <name>Mg(2+)</name>
        <dbReference type="ChEBI" id="CHEBI:18420"/>
    </cofactor>
</comment>
<sequence length="178" mass="20457">MTHLKIEKTTLRKTFASIRKNLSEERRRQASSAICSFIRCFPKGSVVLSFVSFNHEIDMMEANSILIQEYTLALPKIDQTNLHPVLISSIKDLKCISGPKDKLLNQEPISTNRITHAIVPGLAFDEQRYRLGYGQGIYDRWLAKYPYFPTIGVGYLEQKIKKLPQENHDIPLSQIYLC</sequence>
<dbReference type="Pfam" id="PF01812">
    <property type="entry name" value="5-FTHF_cyc-lig"/>
    <property type="match status" value="1"/>
</dbReference>
<evidence type="ECO:0000256" key="3">
    <source>
        <dbReference type="ARBA" id="ARBA00022840"/>
    </source>
</evidence>
<dbReference type="KEGG" id="csee:C10C_0734"/>
<dbReference type="EMBL" id="LT993738">
    <property type="protein sequence ID" value="SPN73878.1"/>
    <property type="molecule type" value="Genomic_DNA"/>
</dbReference>
<evidence type="ECO:0000256" key="1">
    <source>
        <dbReference type="ARBA" id="ARBA00010638"/>
    </source>
</evidence>
<protein>
    <recommendedName>
        <fullName evidence="5">5-formyltetrahydrofolate cyclo-ligase</fullName>
        <ecNumber evidence="5">6.3.3.2</ecNumber>
    </recommendedName>
</protein>
<keyword evidence="5" id="KW-0460">Magnesium</keyword>
<dbReference type="PIRSF" id="PIRSF006806">
    <property type="entry name" value="FTHF_cligase"/>
    <property type="match status" value="1"/>
</dbReference>
<evidence type="ECO:0000256" key="5">
    <source>
        <dbReference type="RuleBase" id="RU361279"/>
    </source>
</evidence>